<dbReference type="Proteomes" id="UP001152484">
    <property type="component" value="Unassembled WGS sequence"/>
</dbReference>
<feature type="region of interest" description="Disordered" evidence="1">
    <location>
        <begin position="53"/>
        <end position="84"/>
    </location>
</feature>
<keyword evidence="3" id="KW-1185">Reference proteome</keyword>
<sequence>MGGVYYNKLKSVASCAIILTFLFSFIGVQPTEGSRAALTYGAAAANGSGSTASAPPLGNGLRAIGNGSGPSPGGRGHNCPPGKASLGVDASSLAPAPVQSPGGVVHSTCLMRA</sequence>
<gene>
    <name evidence="2" type="ORF">CEURO_LOCUS600</name>
</gene>
<dbReference type="EMBL" id="CAMAPE010000002">
    <property type="protein sequence ID" value="CAH9054111.1"/>
    <property type="molecule type" value="Genomic_DNA"/>
</dbReference>
<organism evidence="2 3">
    <name type="scientific">Cuscuta europaea</name>
    <name type="common">European dodder</name>
    <dbReference type="NCBI Taxonomy" id="41803"/>
    <lineage>
        <taxon>Eukaryota</taxon>
        <taxon>Viridiplantae</taxon>
        <taxon>Streptophyta</taxon>
        <taxon>Embryophyta</taxon>
        <taxon>Tracheophyta</taxon>
        <taxon>Spermatophyta</taxon>
        <taxon>Magnoliopsida</taxon>
        <taxon>eudicotyledons</taxon>
        <taxon>Gunneridae</taxon>
        <taxon>Pentapetalae</taxon>
        <taxon>asterids</taxon>
        <taxon>lamiids</taxon>
        <taxon>Solanales</taxon>
        <taxon>Convolvulaceae</taxon>
        <taxon>Cuscuteae</taxon>
        <taxon>Cuscuta</taxon>
        <taxon>Cuscuta subgen. Cuscuta</taxon>
    </lineage>
</organism>
<dbReference type="AlphaFoldDB" id="A0A9P1DWK8"/>
<protein>
    <submittedName>
        <fullName evidence="2">Uncharacterized protein</fullName>
    </submittedName>
</protein>
<proteinExistence type="predicted"/>
<accession>A0A9P1DWK8</accession>
<name>A0A9P1DWK8_CUSEU</name>
<reference evidence="2" key="1">
    <citation type="submission" date="2022-07" db="EMBL/GenBank/DDBJ databases">
        <authorList>
            <person name="Macas J."/>
            <person name="Novak P."/>
            <person name="Neumann P."/>
        </authorList>
    </citation>
    <scope>NUCLEOTIDE SEQUENCE</scope>
</reference>
<comment type="caution">
    <text evidence="2">The sequence shown here is derived from an EMBL/GenBank/DDBJ whole genome shotgun (WGS) entry which is preliminary data.</text>
</comment>
<evidence type="ECO:0000313" key="2">
    <source>
        <dbReference type="EMBL" id="CAH9054111.1"/>
    </source>
</evidence>
<feature type="compositionally biased region" description="Gly residues" evidence="1">
    <location>
        <begin position="66"/>
        <end position="76"/>
    </location>
</feature>
<evidence type="ECO:0000256" key="1">
    <source>
        <dbReference type="SAM" id="MobiDB-lite"/>
    </source>
</evidence>
<evidence type="ECO:0000313" key="3">
    <source>
        <dbReference type="Proteomes" id="UP001152484"/>
    </source>
</evidence>